<evidence type="ECO:0000313" key="4">
    <source>
        <dbReference type="Proteomes" id="UP000380867"/>
    </source>
</evidence>
<keyword evidence="2" id="KW-0732">Signal</keyword>
<dbReference type="EMBL" id="SDPQ02000002">
    <property type="protein sequence ID" value="KAA1397520.1"/>
    <property type="molecule type" value="Genomic_DNA"/>
</dbReference>
<feature type="transmembrane region" description="Helical" evidence="1">
    <location>
        <begin position="32"/>
        <end position="53"/>
    </location>
</feature>
<proteinExistence type="predicted"/>
<protein>
    <recommendedName>
        <fullName evidence="5">Phage holin family protein</fullName>
    </recommendedName>
</protein>
<evidence type="ECO:0000256" key="1">
    <source>
        <dbReference type="SAM" id="Phobius"/>
    </source>
</evidence>
<keyword evidence="1" id="KW-0472">Membrane</keyword>
<feature type="chain" id="PRO_5038677983" description="Phage holin family protein" evidence="2">
    <location>
        <begin position="17"/>
        <end position="123"/>
    </location>
</feature>
<comment type="caution">
    <text evidence="3">The sequence shown here is derived from an EMBL/GenBank/DDBJ whole genome shotgun (WGS) entry which is preliminary data.</text>
</comment>
<feature type="signal peptide" evidence="2">
    <location>
        <begin position="1"/>
        <end position="16"/>
    </location>
</feature>
<dbReference type="RefSeq" id="WP_149688971.1">
    <property type="nucleotide sequence ID" value="NZ_SDPQ02000002.1"/>
</dbReference>
<gene>
    <name evidence="3" type="ORF">ESP70_009090</name>
</gene>
<organism evidence="3 4">
    <name type="scientific">Aeromicrobium ginsengisoli</name>
    <dbReference type="NCBI Taxonomy" id="363867"/>
    <lineage>
        <taxon>Bacteria</taxon>
        <taxon>Bacillati</taxon>
        <taxon>Actinomycetota</taxon>
        <taxon>Actinomycetes</taxon>
        <taxon>Propionibacteriales</taxon>
        <taxon>Nocardioidaceae</taxon>
        <taxon>Aeromicrobium</taxon>
    </lineage>
</organism>
<dbReference type="Proteomes" id="UP000380867">
    <property type="component" value="Unassembled WGS sequence"/>
</dbReference>
<keyword evidence="1" id="KW-0812">Transmembrane</keyword>
<keyword evidence="4" id="KW-1185">Reference proteome</keyword>
<feature type="transmembrane region" description="Helical" evidence="1">
    <location>
        <begin position="97"/>
        <end position="115"/>
    </location>
</feature>
<keyword evidence="1" id="KW-1133">Transmembrane helix</keyword>
<evidence type="ECO:0000313" key="3">
    <source>
        <dbReference type="EMBL" id="KAA1397520.1"/>
    </source>
</evidence>
<feature type="transmembrane region" description="Helical" evidence="1">
    <location>
        <begin position="65"/>
        <end position="85"/>
    </location>
</feature>
<evidence type="ECO:0000256" key="2">
    <source>
        <dbReference type="SAM" id="SignalP"/>
    </source>
</evidence>
<sequence>MTALLKSVAISAAANAAALAVAAWLFDRFNIRFGWFVVAVVLFTALTVVLRGVVVSTVNRFARGYTIAGGLVLTLLGLVLTDLVVPASGFAIDGVGTWIGVTLIVWAAGIAFGEVDSAPPPKR</sequence>
<accession>A0A5M4FE84</accession>
<reference evidence="3" key="1">
    <citation type="submission" date="2019-09" db="EMBL/GenBank/DDBJ databases">
        <authorList>
            <person name="Li J."/>
        </authorList>
    </citation>
    <scope>NUCLEOTIDE SEQUENCE [LARGE SCALE GENOMIC DNA]</scope>
    <source>
        <strain evidence="3">JCM 14732</strain>
    </source>
</reference>
<evidence type="ECO:0008006" key="5">
    <source>
        <dbReference type="Google" id="ProtNLM"/>
    </source>
</evidence>
<dbReference type="AlphaFoldDB" id="A0A5M4FE84"/>
<name>A0A5M4FE84_9ACTN</name>
<dbReference type="OrthoDB" id="5185447at2"/>